<protein>
    <submittedName>
        <fullName evidence="2">Uncharacterized protein</fullName>
    </submittedName>
</protein>
<keyword evidence="3" id="KW-1185">Reference proteome</keyword>
<evidence type="ECO:0000313" key="3">
    <source>
        <dbReference type="Proteomes" id="UP000601435"/>
    </source>
</evidence>
<proteinExistence type="predicted"/>
<sequence length="661" mass="72570">MGKDIAADGPDKGASCGLGQLHSLAFQPRGPSGHSWFRRTRFALALFSPFGMMSVVGTAKDIYLEKFGLDPTMFSMLVTVASFWTPVQDMLLGRLQDKEVLHRFFPVQRWGRRAPWLLTHSFLAALGASLMYLPPEGAAAYVWFLAMWMITCWGIGGCIIAFEAARQQIYPFKEERISVEGLCKYACMAGGGAGGLVFLVLSGDASFTVRLAFVLYIVPVGLLSLQAVPLFKEARPRNDEHKVEAEPAGSATIVWEALPRSVRRWLRCCRSLPKELPTEPPANSALQHLLAMKFWNGAYGVCISSMLLYYVTYVLHLSSWQRVQVIVGAGTAAGVTEAVMNLVYVHLFTRDDSLRDMAGKSDRRLLRIVVSFRLVNACLTFILIGVLEPSVFLLFVWSVTQSMGLCSFSFWRISAQCWLVDEDCMSRCADGKSRQNKREGQIFGALSMSQILAAAIFSSLTFLGLGLAGLETENCEASCSVGGSDGVSTCIDDCFRHVIDRQPESLRAYVRFVIGFFAPLCELLIAYHAYKFPIKNARLRKLYLTKAAERGDMGLTETNEATSVDAYSAKSQIVLLDKASADLADVSSDPLESFHAADFQHRVVHTVEMIGGACRARRASISVRFARSPGHSRCEAQGGSGEAVTAVVPDATPTPSRCVNL</sequence>
<organism evidence="2 3">
    <name type="scientific">Symbiodinium necroappetens</name>
    <dbReference type="NCBI Taxonomy" id="1628268"/>
    <lineage>
        <taxon>Eukaryota</taxon>
        <taxon>Sar</taxon>
        <taxon>Alveolata</taxon>
        <taxon>Dinophyceae</taxon>
        <taxon>Suessiales</taxon>
        <taxon>Symbiodiniaceae</taxon>
        <taxon>Symbiodinium</taxon>
    </lineage>
</organism>
<dbReference type="GO" id="GO:0022857">
    <property type="term" value="F:transmembrane transporter activity"/>
    <property type="evidence" value="ECO:0007669"/>
    <property type="project" value="InterPro"/>
</dbReference>
<feature type="transmembrane region" description="Helical" evidence="1">
    <location>
        <begin position="508"/>
        <end position="530"/>
    </location>
</feature>
<dbReference type="Pfam" id="PF07690">
    <property type="entry name" value="MFS_1"/>
    <property type="match status" value="1"/>
</dbReference>
<feature type="transmembrane region" description="Helical" evidence="1">
    <location>
        <begin position="294"/>
        <end position="311"/>
    </location>
</feature>
<dbReference type="AlphaFoldDB" id="A0A812J6D0"/>
<dbReference type="InterPro" id="IPR011701">
    <property type="entry name" value="MFS"/>
</dbReference>
<evidence type="ECO:0000313" key="2">
    <source>
        <dbReference type="EMBL" id="CAE7194230.1"/>
    </source>
</evidence>
<feature type="transmembrane region" description="Helical" evidence="1">
    <location>
        <begin position="140"/>
        <end position="162"/>
    </location>
</feature>
<gene>
    <name evidence="2" type="ORF">SNEC2469_LOCUS1281</name>
</gene>
<dbReference type="Proteomes" id="UP000601435">
    <property type="component" value="Unassembled WGS sequence"/>
</dbReference>
<reference evidence="2" key="1">
    <citation type="submission" date="2021-02" db="EMBL/GenBank/DDBJ databases">
        <authorList>
            <person name="Dougan E. K."/>
            <person name="Rhodes N."/>
            <person name="Thang M."/>
            <person name="Chan C."/>
        </authorList>
    </citation>
    <scope>NUCLEOTIDE SEQUENCE</scope>
</reference>
<dbReference type="EMBL" id="CAJNJA010005610">
    <property type="protein sequence ID" value="CAE7194230.1"/>
    <property type="molecule type" value="Genomic_DNA"/>
</dbReference>
<dbReference type="OrthoDB" id="434082at2759"/>
<dbReference type="SUPFAM" id="SSF103473">
    <property type="entry name" value="MFS general substrate transporter"/>
    <property type="match status" value="1"/>
</dbReference>
<keyword evidence="1" id="KW-1133">Transmembrane helix</keyword>
<feature type="transmembrane region" description="Helical" evidence="1">
    <location>
        <begin position="392"/>
        <end position="411"/>
    </location>
</feature>
<feature type="transmembrane region" description="Helical" evidence="1">
    <location>
        <begin position="442"/>
        <end position="463"/>
    </location>
</feature>
<keyword evidence="1" id="KW-0472">Membrane</keyword>
<feature type="transmembrane region" description="Helical" evidence="1">
    <location>
        <begin position="207"/>
        <end position="228"/>
    </location>
</feature>
<dbReference type="Gene3D" id="1.20.1250.20">
    <property type="entry name" value="MFS general substrate transporter like domains"/>
    <property type="match status" value="1"/>
</dbReference>
<evidence type="ECO:0000256" key="1">
    <source>
        <dbReference type="SAM" id="Phobius"/>
    </source>
</evidence>
<accession>A0A812J6D0</accession>
<feature type="transmembrane region" description="Helical" evidence="1">
    <location>
        <begin position="42"/>
        <end position="60"/>
    </location>
</feature>
<comment type="caution">
    <text evidence="2">The sequence shown here is derived from an EMBL/GenBank/DDBJ whole genome shotgun (WGS) entry which is preliminary data.</text>
</comment>
<name>A0A812J6D0_9DINO</name>
<keyword evidence="1" id="KW-0812">Transmembrane</keyword>
<feature type="transmembrane region" description="Helical" evidence="1">
    <location>
        <begin position="182"/>
        <end position="201"/>
    </location>
</feature>
<feature type="transmembrane region" description="Helical" evidence="1">
    <location>
        <begin position="114"/>
        <end position="134"/>
    </location>
</feature>
<feature type="transmembrane region" description="Helical" evidence="1">
    <location>
        <begin position="365"/>
        <end position="386"/>
    </location>
</feature>
<dbReference type="InterPro" id="IPR036259">
    <property type="entry name" value="MFS_trans_sf"/>
</dbReference>
<feature type="transmembrane region" description="Helical" evidence="1">
    <location>
        <begin position="323"/>
        <end position="344"/>
    </location>
</feature>
<feature type="transmembrane region" description="Helical" evidence="1">
    <location>
        <begin position="72"/>
        <end position="93"/>
    </location>
</feature>